<evidence type="ECO:0000256" key="5">
    <source>
        <dbReference type="ARBA" id="ARBA00013321"/>
    </source>
</evidence>
<keyword evidence="7" id="KW-0786">Thiamine pyrophosphate</keyword>
<dbReference type="GO" id="GO:0006099">
    <property type="term" value="P:tricarboxylic acid cycle"/>
    <property type="evidence" value="ECO:0007669"/>
    <property type="project" value="TreeGrafter"/>
</dbReference>
<evidence type="ECO:0000256" key="8">
    <source>
        <dbReference type="ARBA" id="ARBA00030680"/>
    </source>
</evidence>
<comment type="function">
    <text evidence="2">E1 component of the 2-oxoglutarate dehydrogenase (OGDH) complex which catalyzes the decarboxylation of 2-oxoglutarate, the first step in the conversion of 2-oxoglutarate to succinyl-CoA and CO(2).</text>
</comment>
<organism evidence="10">
    <name type="scientific">Anaplasma marginale</name>
    <dbReference type="NCBI Taxonomy" id="770"/>
    <lineage>
        <taxon>Bacteria</taxon>
        <taxon>Pseudomonadati</taxon>
        <taxon>Pseudomonadota</taxon>
        <taxon>Alphaproteobacteria</taxon>
        <taxon>Rickettsiales</taxon>
        <taxon>Anaplasmataceae</taxon>
        <taxon>Anaplasma</taxon>
    </lineage>
</organism>
<evidence type="ECO:0000313" key="10">
    <source>
        <dbReference type="EMBL" id="KAB0452872.1"/>
    </source>
</evidence>
<dbReference type="NCBIfam" id="NF006914">
    <property type="entry name" value="PRK09404.1"/>
    <property type="match status" value="1"/>
</dbReference>
<dbReference type="PANTHER" id="PTHR23152">
    <property type="entry name" value="2-OXOGLUTARATE DEHYDROGENASE"/>
    <property type="match status" value="1"/>
</dbReference>
<protein>
    <recommendedName>
        <fullName evidence="5">2-oxoglutarate dehydrogenase E1 component</fullName>
        <ecNumber evidence="4">1.2.4.2</ecNumber>
    </recommendedName>
    <alternativeName>
        <fullName evidence="8">Alpha-ketoglutarate dehydrogenase</fullName>
    </alternativeName>
</protein>
<reference evidence="10" key="1">
    <citation type="submission" date="2019-08" db="EMBL/GenBank/DDBJ databases">
        <authorList>
            <person name="Amaro Estrada I."/>
            <person name="Quiroz Castaneda R.E."/>
            <person name="Martinez Ocampo F."/>
            <person name="Rodriguez Camarillo S.D."/>
        </authorList>
    </citation>
    <scope>NUCLEOTIDE SEQUENCE</scope>
    <source>
        <strain evidence="10">MEX-30-184-02</strain>
    </source>
</reference>
<dbReference type="PIRSF" id="PIRSF000157">
    <property type="entry name" value="Oxoglu_dh_E1"/>
    <property type="match status" value="1"/>
</dbReference>
<dbReference type="Gene3D" id="3.40.50.970">
    <property type="match status" value="1"/>
</dbReference>
<dbReference type="Gene3D" id="1.10.287.1150">
    <property type="entry name" value="TPP helical domain"/>
    <property type="match status" value="1"/>
</dbReference>
<dbReference type="NCBIfam" id="NF008907">
    <property type="entry name" value="PRK12270.1"/>
    <property type="match status" value="1"/>
</dbReference>
<dbReference type="InterPro" id="IPR031717">
    <property type="entry name" value="ODO-1/KGD_C"/>
</dbReference>
<dbReference type="Gene3D" id="3.40.50.11610">
    <property type="entry name" value="Multifunctional 2-oxoglutarate metabolism enzyme, C-terminal domain"/>
    <property type="match status" value="1"/>
</dbReference>
<comment type="subunit">
    <text evidence="3">Homodimer. Part of the 2-oxoglutarate dehydrogenase (OGDH) complex composed of E1 (2-oxoglutarate dehydrogenase), E2 (dihydrolipoamide succinyltransferase) and E3 (dihydrolipoamide dehydrogenase); the complex contains multiple copies of the three enzymatic components (E1, E2 and E3).</text>
</comment>
<dbReference type="GO" id="GO:0004591">
    <property type="term" value="F:oxoglutarate dehydrogenase (succinyl-transferring) activity"/>
    <property type="evidence" value="ECO:0007669"/>
    <property type="project" value="UniProtKB-EC"/>
</dbReference>
<dbReference type="EC" id="1.2.4.2" evidence="4"/>
<feature type="domain" description="Transketolase-like pyrimidine-binding" evidence="9">
    <location>
        <begin position="591"/>
        <end position="784"/>
    </location>
</feature>
<dbReference type="AlphaFoldDB" id="A0A643CMQ7"/>
<evidence type="ECO:0000256" key="7">
    <source>
        <dbReference type="ARBA" id="ARBA00023052"/>
    </source>
</evidence>
<dbReference type="GO" id="GO:0045252">
    <property type="term" value="C:oxoglutarate dehydrogenase complex"/>
    <property type="evidence" value="ECO:0007669"/>
    <property type="project" value="TreeGrafter"/>
</dbReference>
<accession>A0A643CMQ7</accession>
<keyword evidence="6 10" id="KW-0560">Oxidoreductase</keyword>
<evidence type="ECO:0000256" key="3">
    <source>
        <dbReference type="ARBA" id="ARBA00011301"/>
    </source>
</evidence>
<evidence type="ECO:0000256" key="1">
    <source>
        <dbReference type="ARBA" id="ARBA00001964"/>
    </source>
</evidence>
<dbReference type="Pfam" id="PF16870">
    <property type="entry name" value="OxoGdeHyase_C"/>
    <property type="match status" value="1"/>
</dbReference>
<dbReference type="SMART" id="SM00861">
    <property type="entry name" value="Transket_pyr"/>
    <property type="match status" value="1"/>
</dbReference>
<comment type="cofactor">
    <cofactor evidence="1">
        <name>thiamine diphosphate</name>
        <dbReference type="ChEBI" id="CHEBI:58937"/>
    </cofactor>
</comment>
<evidence type="ECO:0000256" key="2">
    <source>
        <dbReference type="ARBA" id="ARBA00003906"/>
    </source>
</evidence>
<dbReference type="Pfam" id="PF02779">
    <property type="entry name" value="Transket_pyr"/>
    <property type="match status" value="1"/>
</dbReference>
<dbReference type="InterPro" id="IPR001017">
    <property type="entry name" value="DH_E1"/>
</dbReference>
<dbReference type="NCBIfam" id="TIGR00239">
    <property type="entry name" value="2oxo_dh_E1"/>
    <property type="match status" value="1"/>
</dbReference>
<dbReference type="InterPro" id="IPR029061">
    <property type="entry name" value="THDP-binding"/>
</dbReference>
<name>A0A643CMQ7_ANAMA</name>
<evidence type="ECO:0000259" key="9">
    <source>
        <dbReference type="SMART" id="SM00861"/>
    </source>
</evidence>
<dbReference type="InterPro" id="IPR005475">
    <property type="entry name" value="Transketolase-like_Pyr-bd"/>
</dbReference>
<proteinExistence type="predicted"/>
<gene>
    <name evidence="10" type="ORF">FY207_00635</name>
</gene>
<evidence type="ECO:0000256" key="6">
    <source>
        <dbReference type="ARBA" id="ARBA00023002"/>
    </source>
</evidence>
<dbReference type="Gene3D" id="3.40.50.12470">
    <property type="match status" value="1"/>
</dbReference>
<dbReference type="GO" id="GO:0005829">
    <property type="term" value="C:cytosol"/>
    <property type="evidence" value="ECO:0007669"/>
    <property type="project" value="TreeGrafter"/>
</dbReference>
<dbReference type="GO" id="GO:0030976">
    <property type="term" value="F:thiamine pyrophosphate binding"/>
    <property type="evidence" value="ECO:0007669"/>
    <property type="project" value="InterPro"/>
</dbReference>
<sequence>MLALNDRESMLEWSRFSTLCEDFCCCVKVYVVSYRSQKDCLFGDNALLVEEVYSRYERGDAELPNCWKSLFTRALEDKYPAECAQATSGNDIAVDPKVLCLLHFFRSYGHLAADLDPLGMAGKVALDHDKFIASIIGDGEAAWRGSGASLPSILQALKETYCGSIGYEFMHIPSSEERDWLRDKIENTSRVIAPERKRETLRCLQETELFEQFLHVRYPGYKRFSVEGGDVLVPLLERIIALAPGFNCKEVVLGLSHRGRLSVLTRVMRKPYAAVLYEFSGGMAYPEGLSLSGDVKYHLGYSTDTKIGGETVHLSLAYNSSSLESVNPVVMGRVKAKSDEKRQPVLGILVHGNAAFIGQGVVSEGFTLSGVAGYSPGGIVHVVVNNQVGFTADPESSMTSFYCSDVAKMIDAPVFHVNGDDPESVLLVADLAMEYRSKFGKDVVVDIVCYRRFGHNEGDEPMFTQPLMYKRIAAHKTVASLYAERLISEGVVTKEDVDKSRGEFRAVLEEAFAASAKYKPEKEDWFQGCWQGLRRPDPGNFQDYLSETGVERSKLLALVDSLCTIPEGFNAETKIARMLAGRLKGVQGDSIDWGTGEALAIASLLVEKFRVRLSGEDSARGTFSHRHARLVDQVTGEHYVPLNNLGVEQARFDVMDSPLSEYAVMGFEYGYSLDSPNVLVIWEAQFGDFANGAQIIIDQYVSAAETKWMRSSGLVLLLPHGYEGQGPEHSSARIERYLQLCAEDNMQVVNCTTPANFFHALRRQLHRDFRKPLVVFTPKSLLRHKMAVSKISDFEGHFIPVIGEVADINPSAVRRVVVCSGKVYYDLLAARADKTDVALLRLEQYYPFPTELLANKLAKYKKASVVWCQEEHFNMGGWSFVRDRIEESMRCAGISGSVSYIGRSESASTAAGYPSAHATQQQAIIDSVFA</sequence>
<dbReference type="RefSeq" id="WP_150150331.1">
    <property type="nucleotide sequence ID" value="NZ_VTCY01000001.1"/>
</dbReference>
<comment type="caution">
    <text evidence="10">The sequence shown here is derived from an EMBL/GenBank/DDBJ whole genome shotgun (WGS) entry which is preliminary data.</text>
</comment>
<dbReference type="InterPro" id="IPR011603">
    <property type="entry name" value="2oxoglutarate_DH_E1"/>
</dbReference>
<dbReference type="Pfam" id="PF00676">
    <property type="entry name" value="E1_dh"/>
    <property type="match status" value="1"/>
</dbReference>
<dbReference type="PANTHER" id="PTHR23152:SF4">
    <property type="entry name" value="2-OXOADIPATE DEHYDROGENASE COMPLEX COMPONENT E1"/>
    <property type="match status" value="1"/>
</dbReference>
<dbReference type="EMBL" id="VTCY01000001">
    <property type="protein sequence ID" value="KAB0452872.1"/>
    <property type="molecule type" value="Genomic_DNA"/>
</dbReference>
<dbReference type="SUPFAM" id="SSF52518">
    <property type="entry name" value="Thiamin diphosphate-binding fold (THDP-binding)"/>
    <property type="match status" value="2"/>
</dbReference>
<dbReference type="InterPro" id="IPR042179">
    <property type="entry name" value="KGD_C_sf"/>
</dbReference>
<dbReference type="CDD" id="cd02016">
    <property type="entry name" value="TPP_E1_OGDC_like"/>
    <property type="match status" value="1"/>
</dbReference>
<evidence type="ECO:0000256" key="4">
    <source>
        <dbReference type="ARBA" id="ARBA00012280"/>
    </source>
</evidence>